<keyword evidence="5" id="KW-0325">Glycoprotein</keyword>
<evidence type="ECO:0000313" key="7">
    <source>
        <dbReference type="Proteomes" id="UP000027982"/>
    </source>
</evidence>
<dbReference type="Pfam" id="PF04916">
    <property type="entry name" value="Phospholip_B"/>
    <property type="match status" value="1"/>
</dbReference>
<evidence type="ECO:0000256" key="2">
    <source>
        <dbReference type="ARBA" id="ARBA00022801"/>
    </source>
</evidence>
<dbReference type="InterPro" id="IPR047794">
    <property type="entry name" value="C45_proenzyme-like"/>
</dbReference>
<dbReference type="RefSeq" id="WP_025226262.1">
    <property type="nucleotide sequence ID" value="NZ_CP007139.1"/>
</dbReference>
<dbReference type="HOGENOM" id="CLU_034532_0_0_0"/>
<dbReference type="InterPro" id="IPR007000">
    <property type="entry name" value="PLipase_B-like"/>
</dbReference>
<organism evidence="6 7">
    <name type="scientific">Fimbriimonas ginsengisoli Gsoil 348</name>
    <dbReference type="NCBI Taxonomy" id="661478"/>
    <lineage>
        <taxon>Bacteria</taxon>
        <taxon>Bacillati</taxon>
        <taxon>Armatimonadota</taxon>
        <taxon>Fimbriimonadia</taxon>
        <taxon>Fimbriimonadales</taxon>
        <taxon>Fimbriimonadaceae</taxon>
        <taxon>Fimbriimonas</taxon>
    </lineage>
</organism>
<evidence type="ECO:0000313" key="6">
    <source>
        <dbReference type="EMBL" id="AIE85144.1"/>
    </source>
</evidence>
<reference evidence="6 7" key="1">
    <citation type="journal article" date="2014" name="PLoS ONE">
        <title>The first complete genome sequence of the class fimbriimonadia in the phylum armatimonadetes.</title>
        <authorList>
            <person name="Hu Z.Y."/>
            <person name="Wang Y.Z."/>
            <person name="Im W.T."/>
            <person name="Wang S.Y."/>
            <person name="Zhao G.P."/>
            <person name="Zheng H.J."/>
            <person name="Quan Z.X."/>
        </authorList>
    </citation>
    <scope>NUCLEOTIDE SEQUENCE [LARGE SCALE GENOMIC DNA]</scope>
    <source>
        <strain evidence="6">Gsoil 348</strain>
    </source>
</reference>
<dbReference type="EMBL" id="CP007139">
    <property type="protein sequence ID" value="AIE85144.1"/>
    <property type="molecule type" value="Genomic_DNA"/>
</dbReference>
<keyword evidence="7" id="KW-1185">Reference proteome</keyword>
<dbReference type="GO" id="GO:0016042">
    <property type="term" value="P:lipid catabolic process"/>
    <property type="evidence" value="ECO:0007669"/>
    <property type="project" value="UniProtKB-KW"/>
</dbReference>
<accession>A0A068NU68</accession>
<keyword evidence="4" id="KW-0443">Lipid metabolism</keyword>
<proteinExistence type="predicted"/>
<dbReference type="AlphaFoldDB" id="A0A068NU68"/>
<dbReference type="PANTHER" id="PTHR35190:SF2">
    <property type="entry name" value="PROTEIN DCD1B"/>
    <property type="match status" value="1"/>
</dbReference>
<dbReference type="PANTHER" id="PTHR35190">
    <property type="entry name" value="PROTEIN DCD1B"/>
    <property type="match status" value="1"/>
</dbReference>
<dbReference type="KEGG" id="fgi:OP10G_1776"/>
<evidence type="ECO:0000256" key="5">
    <source>
        <dbReference type="ARBA" id="ARBA00023180"/>
    </source>
</evidence>
<dbReference type="InterPro" id="IPR047803">
    <property type="entry name" value="DCD1A/B-like"/>
</dbReference>
<evidence type="ECO:0000256" key="1">
    <source>
        <dbReference type="ARBA" id="ARBA00022729"/>
    </source>
</evidence>
<name>A0A068NU68_FIMGI</name>
<gene>
    <name evidence="6" type="ORF">OP10G_1776</name>
</gene>
<dbReference type="eggNOG" id="COG0308">
    <property type="taxonomic scope" value="Bacteria"/>
</dbReference>
<dbReference type="STRING" id="661478.OP10G_1776"/>
<keyword evidence="1" id="KW-0732">Signal</keyword>
<dbReference type="GO" id="GO:0004620">
    <property type="term" value="F:phospholipase activity"/>
    <property type="evidence" value="ECO:0007669"/>
    <property type="project" value="InterPro"/>
</dbReference>
<keyword evidence="3" id="KW-0442">Lipid degradation</keyword>
<sequence>MLTLLASFLLSNPSMDPRLVGASREDGAGWIQLHLKGKPRDIGYQYGTLLAAEIDDAQRAQRSEISGKYDWDWYRVTAKKLFWSKVDPEYQQEMEGQAEGLKAKGYNIDVWDVLAYNANIEIGGYYIPTLREKETGVRQSGAKESCSAFVATGSYTKDGRPVLGHNLWWSYLMGERANVILDIQPEKGEPFKMDAFCGMIHSGTDYAINAAGIGFCETTISGFAGFDPSGIPEFVRMRKAIQYSKSLDDVARIFKTGNNGGYANTWLIVDLNANTIGKLELGLKNVNLATTADGYYVGSNFPENPKLIAQEIPGGWDADPKSNGCEARRLRWNTLLTENRGKIDAELGKAFLADTYDQTTGKKGGNDNTLCGKGEFGGATNTKVADGGLLSKQSFWARMGVSDGSEKHFASKGGFLHDIKSQPWILVK</sequence>
<evidence type="ECO:0000256" key="4">
    <source>
        <dbReference type="ARBA" id="ARBA00023098"/>
    </source>
</evidence>
<protein>
    <submittedName>
        <fullName evidence="6">Peptidase C45, acyl-coenzyme A:6-aminopenicillanic acid acyl-transferase</fullName>
    </submittedName>
</protein>
<dbReference type="GO" id="GO:0016740">
    <property type="term" value="F:transferase activity"/>
    <property type="evidence" value="ECO:0007669"/>
    <property type="project" value="UniProtKB-KW"/>
</dbReference>
<dbReference type="Proteomes" id="UP000027982">
    <property type="component" value="Chromosome"/>
</dbReference>
<keyword evidence="2" id="KW-0378">Hydrolase</keyword>
<keyword evidence="6" id="KW-0808">Transferase</keyword>
<dbReference type="Gene3D" id="3.60.60.30">
    <property type="match status" value="1"/>
</dbReference>
<dbReference type="NCBIfam" id="NF040521">
    <property type="entry name" value="C45_proenzyme"/>
    <property type="match status" value="1"/>
</dbReference>
<dbReference type="OrthoDB" id="8109453at2"/>
<evidence type="ECO:0000256" key="3">
    <source>
        <dbReference type="ARBA" id="ARBA00022963"/>
    </source>
</evidence>